<organism evidence="1 2">
    <name type="scientific">Stygiolobus caldivivus</name>
    <dbReference type="NCBI Taxonomy" id="2824673"/>
    <lineage>
        <taxon>Archaea</taxon>
        <taxon>Thermoproteota</taxon>
        <taxon>Thermoprotei</taxon>
        <taxon>Sulfolobales</taxon>
        <taxon>Sulfolobaceae</taxon>
        <taxon>Stygiolobus</taxon>
    </lineage>
</organism>
<keyword evidence="2" id="KW-1185">Reference proteome</keyword>
<dbReference type="RefSeq" id="WP_221288543.1">
    <property type="nucleotide sequence ID" value="NZ_AP024597.1"/>
</dbReference>
<reference evidence="1 2" key="1">
    <citation type="submission" date="2021-04" db="EMBL/GenBank/DDBJ databases">
        <title>Complete genome sequence of Stygiolobus sp. KN-1.</title>
        <authorList>
            <person name="Nakamura K."/>
            <person name="Sakai H."/>
            <person name="Kurosawa N."/>
        </authorList>
    </citation>
    <scope>NUCLEOTIDE SEQUENCE [LARGE SCALE GENOMIC DNA]</scope>
    <source>
        <strain evidence="1 2">KN-1</strain>
    </source>
</reference>
<gene>
    <name evidence="1" type="ORF">KN1_29640</name>
</gene>
<dbReference type="GeneID" id="66164670"/>
<dbReference type="EMBL" id="AP024597">
    <property type="protein sequence ID" value="BCU71667.1"/>
    <property type="molecule type" value="Genomic_DNA"/>
</dbReference>
<dbReference type="AlphaFoldDB" id="A0A8D5U9E2"/>
<evidence type="ECO:0000313" key="2">
    <source>
        <dbReference type="Proteomes" id="UP000825123"/>
    </source>
</evidence>
<proteinExistence type="predicted"/>
<sequence>MKTYTEEVLVPASRERIIRWLSDPFLIAGVIGHLSILQVYDPKTQSYVSPSLLSGYCTRFKVIYIFGTADTKLYTVLGEMRGPIYNPSGITYEGNTSDGKLKWSINFQVRVMKTLESLVRASVSAEYEMSLLDRLFDRSPLALAEHIIKDHLIPYIKYYFKPSDTGQLDITPTVLYVSEGSLSEIIPMVLREAVAVQYGVVTIEGDGIRGKILIKNGRIERLNVNYEENLITSEEALPQIKNIPNSAKVTLFSVDVDTAVMTILERAHGDGLKRGDIPKDGSIMGNQ</sequence>
<dbReference type="KEGG" id="csty:KN1_29640"/>
<dbReference type="Proteomes" id="UP000825123">
    <property type="component" value="Chromosome"/>
</dbReference>
<name>A0A8D5U9E2_9CREN</name>
<evidence type="ECO:0000313" key="1">
    <source>
        <dbReference type="EMBL" id="BCU71667.1"/>
    </source>
</evidence>
<protein>
    <submittedName>
        <fullName evidence="1">Uncharacterized protein</fullName>
    </submittedName>
</protein>
<accession>A0A8D5U9E2</accession>